<dbReference type="Gene3D" id="3.90.226.10">
    <property type="entry name" value="2-enoyl-CoA Hydratase, Chain A, domain 1"/>
    <property type="match status" value="1"/>
</dbReference>
<dbReference type="EMBL" id="CENE01000010">
    <property type="protein sequence ID" value="CEQ41010.1"/>
    <property type="molecule type" value="Genomic_DNA"/>
</dbReference>
<dbReference type="InterPro" id="IPR014748">
    <property type="entry name" value="Enoyl-CoA_hydra_C"/>
</dbReference>
<evidence type="ECO:0000256" key="2">
    <source>
        <dbReference type="ARBA" id="ARBA00005254"/>
    </source>
</evidence>
<dbReference type="FunFam" id="1.10.12.10:FF:000004">
    <property type="entry name" value="Delta3,5-delta2,4-dienoyl-CoA isomerase"/>
    <property type="match status" value="1"/>
</dbReference>
<dbReference type="PROSITE" id="PS00166">
    <property type="entry name" value="ENOYL_COA_HYDRATASE"/>
    <property type="match status" value="1"/>
</dbReference>
<sequence length="263" mass="28044">MAAYNSKLIQATFPSPNVLLLSLNRPPVNAFNYALWAELPEHFNRASVDPDVRCVVIASALDKGFTAGLDLTDSSLGTTGDDPARTALLLRAHIDDLQNSISSIQNCEKPVIAAVHGICFGAGMDLISAADIRFCSSDKTVFSIKEVDVGLAADVGSLQRLPRTTGNASLLYELALTARNFGPAEAVQLGLVSRVVHGGKGDVLNEALKVAETIAAKSPVAILGTKHLLNYSREHTVREGLEYTKVWNMAMLQASDLPAAFEA</sequence>
<proteinExistence type="inferred from homology"/>
<comment type="pathway">
    <text evidence="1">Lipid metabolism; fatty acid beta-oxidation.</text>
</comment>
<dbReference type="InterPro" id="IPR045002">
    <property type="entry name" value="Ech1-like"/>
</dbReference>
<dbReference type="InterPro" id="IPR018376">
    <property type="entry name" value="Enoyl-CoA_hyd/isom_CS"/>
</dbReference>
<evidence type="ECO:0000256" key="4">
    <source>
        <dbReference type="ARBA" id="ARBA00023098"/>
    </source>
</evidence>
<evidence type="ECO:0000256" key="5">
    <source>
        <dbReference type="ARBA" id="ARBA00023235"/>
    </source>
</evidence>
<dbReference type="SUPFAM" id="SSF52096">
    <property type="entry name" value="ClpP/crotonase"/>
    <property type="match status" value="1"/>
</dbReference>
<dbReference type="UniPathway" id="UPA00659"/>
<dbReference type="InterPro" id="IPR029045">
    <property type="entry name" value="ClpP/crotonase-like_dom_sf"/>
</dbReference>
<comment type="similarity">
    <text evidence="2 6">Belongs to the enoyl-CoA hydratase/isomerase family.</text>
</comment>
<name>A0A0D6EN24_SPOSA</name>
<dbReference type="AlphaFoldDB" id="A0A0D6EN24"/>
<dbReference type="GO" id="GO:0051750">
    <property type="term" value="F:delta(3,5)-delta(2,4)-dienoyl-CoA isomerase activity"/>
    <property type="evidence" value="ECO:0007669"/>
    <property type="project" value="TreeGrafter"/>
</dbReference>
<evidence type="ECO:0000256" key="1">
    <source>
        <dbReference type="ARBA" id="ARBA00005005"/>
    </source>
</evidence>
<evidence type="ECO:0000256" key="6">
    <source>
        <dbReference type="RuleBase" id="RU003707"/>
    </source>
</evidence>
<evidence type="ECO:0000313" key="8">
    <source>
        <dbReference type="Proteomes" id="UP000243876"/>
    </source>
</evidence>
<reference evidence="8" key="1">
    <citation type="submission" date="2015-02" db="EMBL/GenBank/DDBJ databases">
        <authorList>
            <person name="Gon?alves P."/>
        </authorList>
    </citation>
    <scope>NUCLEOTIDE SEQUENCE [LARGE SCALE GENOMIC DNA]</scope>
</reference>
<accession>A0A0D6EN24</accession>
<gene>
    <name evidence="7" type="primary">SPOSA6832_02682</name>
</gene>
<dbReference type="CDD" id="cd06558">
    <property type="entry name" value="crotonase-like"/>
    <property type="match status" value="1"/>
</dbReference>
<dbReference type="PANTHER" id="PTHR43149:SF1">
    <property type="entry name" value="DELTA(3,5)-DELTA(2,4)-DIENOYL-COA ISOMERASE, MITOCHONDRIAL"/>
    <property type="match status" value="1"/>
</dbReference>
<dbReference type="OrthoDB" id="14970at2759"/>
<keyword evidence="8" id="KW-1185">Reference proteome</keyword>
<keyword evidence="5" id="KW-0413">Isomerase</keyword>
<dbReference type="GO" id="GO:0006635">
    <property type="term" value="P:fatty acid beta-oxidation"/>
    <property type="evidence" value="ECO:0007669"/>
    <property type="project" value="UniProtKB-UniPathway"/>
</dbReference>
<dbReference type="PANTHER" id="PTHR43149">
    <property type="entry name" value="ENOYL-COA HYDRATASE"/>
    <property type="match status" value="1"/>
</dbReference>
<protein>
    <submittedName>
        <fullName evidence="7">SPOSA6832_02682-mRNA-1:cds</fullName>
    </submittedName>
</protein>
<organism evidence="7 8">
    <name type="scientific">Sporidiobolus salmonicolor</name>
    <name type="common">Yeast-like fungus</name>
    <name type="synonym">Sporobolomyces salmonicolor</name>
    <dbReference type="NCBI Taxonomy" id="5005"/>
    <lineage>
        <taxon>Eukaryota</taxon>
        <taxon>Fungi</taxon>
        <taxon>Dikarya</taxon>
        <taxon>Basidiomycota</taxon>
        <taxon>Pucciniomycotina</taxon>
        <taxon>Microbotryomycetes</taxon>
        <taxon>Sporidiobolales</taxon>
        <taxon>Sporidiobolaceae</taxon>
        <taxon>Sporobolomyces</taxon>
    </lineage>
</organism>
<keyword evidence="3" id="KW-0276">Fatty acid metabolism</keyword>
<evidence type="ECO:0000256" key="3">
    <source>
        <dbReference type="ARBA" id="ARBA00022832"/>
    </source>
</evidence>
<dbReference type="InterPro" id="IPR001753">
    <property type="entry name" value="Enoyl-CoA_hydra/iso"/>
</dbReference>
<dbReference type="Pfam" id="PF00378">
    <property type="entry name" value="ECH_1"/>
    <property type="match status" value="1"/>
</dbReference>
<dbReference type="GO" id="GO:0005739">
    <property type="term" value="C:mitochondrion"/>
    <property type="evidence" value="ECO:0007669"/>
    <property type="project" value="TreeGrafter"/>
</dbReference>
<keyword evidence="4" id="KW-0443">Lipid metabolism</keyword>
<dbReference type="Gene3D" id="1.10.12.10">
    <property type="entry name" value="Lyase 2-enoyl-coa Hydratase, Chain A, domain 2"/>
    <property type="match status" value="1"/>
</dbReference>
<evidence type="ECO:0000313" key="7">
    <source>
        <dbReference type="EMBL" id="CEQ41010.1"/>
    </source>
</evidence>
<dbReference type="Proteomes" id="UP000243876">
    <property type="component" value="Unassembled WGS sequence"/>
</dbReference>